<accession>A0AAD6VXB3</accession>
<dbReference type="Proteomes" id="UP001219525">
    <property type="component" value="Unassembled WGS sequence"/>
</dbReference>
<evidence type="ECO:0000313" key="2">
    <source>
        <dbReference type="EMBL" id="KAJ7221534.1"/>
    </source>
</evidence>
<dbReference type="AlphaFoldDB" id="A0AAD6VXB3"/>
<protein>
    <submittedName>
        <fullName evidence="2">Uncharacterized protein</fullName>
    </submittedName>
</protein>
<proteinExistence type="predicted"/>
<evidence type="ECO:0000256" key="1">
    <source>
        <dbReference type="SAM" id="MobiDB-lite"/>
    </source>
</evidence>
<reference evidence="2" key="1">
    <citation type="submission" date="2023-03" db="EMBL/GenBank/DDBJ databases">
        <title>Massive genome expansion in bonnet fungi (Mycena s.s.) driven by repeated elements and novel gene families across ecological guilds.</title>
        <authorList>
            <consortium name="Lawrence Berkeley National Laboratory"/>
            <person name="Harder C.B."/>
            <person name="Miyauchi S."/>
            <person name="Viragh M."/>
            <person name="Kuo A."/>
            <person name="Thoen E."/>
            <person name="Andreopoulos B."/>
            <person name="Lu D."/>
            <person name="Skrede I."/>
            <person name="Drula E."/>
            <person name="Henrissat B."/>
            <person name="Morin E."/>
            <person name="Kohler A."/>
            <person name="Barry K."/>
            <person name="LaButti K."/>
            <person name="Morin E."/>
            <person name="Salamov A."/>
            <person name="Lipzen A."/>
            <person name="Mereny Z."/>
            <person name="Hegedus B."/>
            <person name="Baldrian P."/>
            <person name="Stursova M."/>
            <person name="Weitz H."/>
            <person name="Taylor A."/>
            <person name="Grigoriev I.V."/>
            <person name="Nagy L.G."/>
            <person name="Martin F."/>
            <person name="Kauserud H."/>
        </authorList>
    </citation>
    <scope>NUCLEOTIDE SEQUENCE</scope>
    <source>
        <strain evidence="2">9144</strain>
    </source>
</reference>
<evidence type="ECO:0000313" key="3">
    <source>
        <dbReference type="Proteomes" id="UP001219525"/>
    </source>
</evidence>
<feature type="region of interest" description="Disordered" evidence="1">
    <location>
        <begin position="44"/>
        <end position="75"/>
    </location>
</feature>
<keyword evidence="3" id="KW-1185">Reference proteome</keyword>
<sequence>MRACPPGPTPTPLACAYQDSCGHPTWPASHNKLHERVWGAPAHAPHNTMNAPAHVRRRRTGPHAQRTALSRTRQTGMCMSPPPSVLFIERPLHAIHALYTYPPSAAHHPRALCTPPTLSARLTHLCTPPAVCMPCALCSSPPPSGRPPLRELISDTPCRRPVPPCARLACVGFDSPRCRCLLPSRARSHGHVRGARSRYPAPPLPATVPRTLPWACAGSLSTPGAAAAPPRTSARGLFFDTRRRGYSPLPCARGLVVDTRSHRRCLQPPCTRACAGSIPGAAAACYRPTRRHRVSLSTALRMLP</sequence>
<name>A0AAD6VXB3_9AGAR</name>
<dbReference type="EMBL" id="JARJCW010000008">
    <property type="protein sequence ID" value="KAJ7221534.1"/>
    <property type="molecule type" value="Genomic_DNA"/>
</dbReference>
<gene>
    <name evidence="2" type="ORF">GGX14DRAFT_559023</name>
</gene>
<comment type="caution">
    <text evidence="2">The sequence shown here is derived from an EMBL/GenBank/DDBJ whole genome shotgun (WGS) entry which is preliminary data.</text>
</comment>
<organism evidence="2 3">
    <name type="scientific">Mycena pura</name>
    <dbReference type="NCBI Taxonomy" id="153505"/>
    <lineage>
        <taxon>Eukaryota</taxon>
        <taxon>Fungi</taxon>
        <taxon>Dikarya</taxon>
        <taxon>Basidiomycota</taxon>
        <taxon>Agaricomycotina</taxon>
        <taxon>Agaricomycetes</taxon>
        <taxon>Agaricomycetidae</taxon>
        <taxon>Agaricales</taxon>
        <taxon>Marasmiineae</taxon>
        <taxon>Mycenaceae</taxon>
        <taxon>Mycena</taxon>
    </lineage>
</organism>